<evidence type="ECO:0000313" key="7">
    <source>
        <dbReference type="Proteomes" id="UP000287766"/>
    </source>
</evidence>
<feature type="domain" description="HAMP" evidence="4">
    <location>
        <begin position="324"/>
        <end position="376"/>
    </location>
</feature>
<dbReference type="PANTHER" id="PTHR45138">
    <property type="entry name" value="REGULATORY COMPONENTS OF SENSORY TRANSDUCTION SYSTEM"/>
    <property type="match status" value="1"/>
</dbReference>
<dbReference type="InterPro" id="IPR043128">
    <property type="entry name" value="Rev_trsase/Diguanyl_cyclase"/>
</dbReference>
<dbReference type="PANTHER" id="PTHR45138:SF24">
    <property type="entry name" value="DIGUANYLATE CYCLASE DGCC-RELATED"/>
    <property type="match status" value="1"/>
</dbReference>
<gene>
    <name evidence="6" type="ORF">CWE22_07750</name>
</gene>
<dbReference type="Gene3D" id="6.10.340.10">
    <property type="match status" value="1"/>
</dbReference>
<feature type="transmembrane region" description="Helical" evidence="3">
    <location>
        <begin position="20"/>
        <end position="41"/>
    </location>
</feature>
<dbReference type="Gene3D" id="3.30.450.40">
    <property type="match status" value="1"/>
</dbReference>
<organism evidence="6 7">
    <name type="scientific">Pseudidiomarina aestuarii</name>
    <dbReference type="NCBI Taxonomy" id="624146"/>
    <lineage>
        <taxon>Bacteria</taxon>
        <taxon>Pseudomonadati</taxon>
        <taxon>Pseudomonadota</taxon>
        <taxon>Gammaproteobacteria</taxon>
        <taxon>Alteromonadales</taxon>
        <taxon>Idiomarinaceae</taxon>
        <taxon>Pseudidiomarina</taxon>
    </lineage>
</organism>
<dbReference type="PROSITE" id="PS50887">
    <property type="entry name" value="GGDEF"/>
    <property type="match status" value="1"/>
</dbReference>
<dbReference type="NCBIfam" id="TIGR00254">
    <property type="entry name" value="GGDEF"/>
    <property type="match status" value="1"/>
</dbReference>
<feature type="domain" description="GGDEF" evidence="5">
    <location>
        <begin position="567"/>
        <end position="701"/>
    </location>
</feature>
<dbReference type="PROSITE" id="PS50885">
    <property type="entry name" value="HAMP"/>
    <property type="match status" value="1"/>
</dbReference>
<keyword evidence="3" id="KW-0812">Transmembrane</keyword>
<dbReference type="Gene3D" id="3.30.70.270">
    <property type="match status" value="1"/>
</dbReference>
<comment type="caution">
    <text evidence="6">The sequence shown here is derived from an EMBL/GenBank/DDBJ whole genome shotgun (WGS) entry which is preliminary data.</text>
</comment>
<dbReference type="SMART" id="SM00304">
    <property type="entry name" value="HAMP"/>
    <property type="match status" value="1"/>
</dbReference>
<keyword evidence="7" id="KW-1185">Reference proteome</keyword>
<evidence type="ECO:0000256" key="3">
    <source>
        <dbReference type="SAM" id="Phobius"/>
    </source>
</evidence>
<dbReference type="GO" id="GO:0007165">
    <property type="term" value="P:signal transduction"/>
    <property type="evidence" value="ECO:0007669"/>
    <property type="project" value="InterPro"/>
</dbReference>
<dbReference type="CDD" id="cd01949">
    <property type="entry name" value="GGDEF"/>
    <property type="match status" value="1"/>
</dbReference>
<dbReference type="InterPro" id="IPR003660">
    <property type="entry name" value="HAMP_dom"/>
</dbReference>
<dbReference type="SUPFAM" id="SSF55073">
    <property type="entry name" value="Nucleotide cyclase"/>
    <property type="match status" value="1"/>
</dbReference>
<protein>
    <recommendedName>
        <fullName evidence="2">diguanylate cyclase</fullName>
        <ecNumber evidence="2">2.7.7.65</ecNumber>
    </recommendedName>
</protein>
<evidence type="ECO:0000259" key="4">
    <source>
        <dbReference type="PROSITE" id="PS50885"/>
    </source>
</evidence>
<proteinExistence type="predicted"/>
<dbReference type="InterPro" id="IPR000160">
    <property type="entry name" value="GGDEF_dom"/>
</dbReference>
<dbReference type="RefSeq" id="WP_169930752.1">
    <property type="nucleotide sequence ID" value="NZ_PIPR01000001.1"/>
</dbReference>
<dbReference type="Pfam" id="PF01590">
    <property type="entry name" value="GAF"/>
    <property type="match status" value="1"/>
</dbReference>
<dbReference type="CDD" id="cd06225">
    <property type="entry name" value="HAMP"/>
    <property type="match status" value="1"/>
</dbReference>
<dbReference type="EC" id="2.7.7.65" evidence="2"/>
<dbReference type="GO" id="GO:0043709">
    <property type="term" value="P:cell adhesion involved in single-species biofilm formation"/>
    <property type="evidence" value="ECO:0007669"/>
    <property type="project" value="TreeGrafter"/>
</dbReference>
<reference evidence="7" key="1">
    <citation type="journal article" date="2018" name="Front. Microbiol.">
        <title>Genome-Based Analysis Reveals the Taxonomy and Diversity of the Family Idiomarinaceae.</title>
        <authorList>
            <person name="Liu Y."/>
            <person name="Lai Q."/>
            <person name="Shao Z."/>
        </authorList>
    </citation>
    <scope>NUCLEOTIDE SEQUENCE [LARGE SCALE GENOMIC DNA]</scope>
    <source>
        <strain evidence="7">KYW314</strain>
    </source>
</reference>
<evidence type="ECO:0000256" key="1">
    <source>
        <dbReference type="ARBA" id="ARBA00001946"/>
    </source>
</evidence>
<evidence type="ECO:0000259" key="5">
    <source>
        <dbReference type="PROSITE" id="PS50887"/>
    </source>
</evidence>
<dbReference type="AlphaFoldDB" id="A0A7Z6ZV97"/>
<dbReference type="CDD" id="cd19410">
    <property type="entry name" value="HK9-like_sensor"/>
    <property type="match status" value="1"/>
</dbReference>
<dbReference type="InterPro" id="IPR003018">
    <property type="entry name" value="GAF"/>
</dbReference>
<accession>A0A7Z6ZV97</accession>
<dbReference type="InterPro" id="IPR029016">
    <property type="entry name" value="GAF-like_dom_sf"/>
</dbReference>
<sequence length="704" mass="78938">MTHKRSYSFWQHISLRAQVLAGFVVPIVIVAGLSWIVSVNMESVRKLSDRSELLMQEIAIRNGVLKTIINAETGERGFVITGNEEFLEPYREAQIQFLRFTNEWNDVADSTEEASELKRIENLFQQWLDEVAEPAVSARSEFPRDKYDYTFQAFYHLNRLEDFLLAGGMLDAVEYEHQQYQSALQSLIAKSSSKEVRSTWGTIITSSEQLEQDINDLVATNLPSSLVNNISARVRQLEAMWREITLDYRTAEGVSVALVASGHGKALVDEMRDIIQASLAEKNVLYAQVNAEVEERMRLLEWLSMYLPVVGVGIGLALLLFMQLGVISSIAKLQVTARRLESGDLSARVTEARSDELGILANDFNRMAEKLEMTQREGVVLAGFQAMLVSSNNEDEAYVATARALSKLLPPSAGALYLMAASRDYVELATSWGYDQDPTERFHPESCRALRLGRTYRASKDSAEIFCAHTQSDALKYSICIPLITRDEVLGTIVLAGVSEAHEELDEHSFALAKTVAERLSLALSNIRLTEKLRSESVRDPLTGLYNRRYLEETLEREMQRASRARLPLSVITADVDHFKRFNDTFGHEAGDRVLEELATQMVNIARPGDVVCRFGGEEFVIILPEASTEVASARAEELRRRIETLDLSYGGKSLGRVTISLGIASFPDHATKKEELLRLADNALYEAKNKGRNQVSIHSLNKP</sequence>
<keyword evidence="3" id="KW-0472">Membrane</keyword>
<comment type="cofactor">
    <cofactor evidence="1">
        <name>Mg(2+)</name>
        <dbReference type="ChEBI" id="CHEBI:18420"/>
    </cofactor>
</comment>
<keyword evidence="3" id="KW-1133">Transmembrane helix</keyword>
<dbReference type="InterPro" id="IPR007891">
    <property type="entry name" value="CHASE3"/>
</dbReference>
<dbReference type="GO" id="GO:0005886">
    <property type="term" value="C:plasma membrane"/>
    <property type="evidence" value="ECO:0007669"/>
    <property type="project" value="TreeGrafter"/>
</dbReference>
<dbReference type="Proteomes" id="UP000287766">
    <property type="component" value="Unassembled WGS sequence"/>
</dbReference>
<dbReference type="SUPFAM" id="SSF55781">
    <property type="entry name" value="GAF domain-like"/>
    <property type="match status" value="1"/>
</dbReference>
<evidence type="ECO:0000256" key="2">
    <source>
        <dbReference type="ARBA" id="ARBA00012528"/>
    </source>
</evidence>
<dbReference type="GO" id="GO:0052621">
    <property type="term" value="F:diguanylate cyclase activity"/>
    <property type="evidence" value="ECO:0007669"/>
    <property type="project" value="UniProtKB-EC"/>
</dbReference>
<feature type="transmembrane region" description="Helical" evidence="3">
    <location>
        <begin position="306"/>
        <end position="331"/>
    </location>
</feature>
<dbReference type="SUPFAM" id="SSF158472">
    <property type="entry name" value="HAMP domain-like"/>
    <property type="match status" value="1"/>
</dbReference>
<dbReference type="InterPro" id="IPR029787">
    <property type="entry name" value="Nucleotide_cyclase"/>
</dbReference>
<evidence type="ECO:0000313" key="6">
    <source>
        <dbReference type="EMBL" id="RUO42027.1"/>
    </source>
</evidence>
<dbReference type="GO" id="GO:1902201">
    <property type="term" value="P:negative regulation of bacterial-type flagellum-dependent cell motility"/>
    <property type="evidence" value="ECO:0007669"/>
    <property type="project" value="TreeGrafter"/>
</dbReference>
<dbReference type="InterPro" id="IPR050469">
    <property type="entry name" value="Diguanylate_Cyclase"/>
</dbReference>
<dbReference type="EMBL" id="PIPR01000001">
    <property type="protein sequence ID" value="RUO42027.1"/>
    <property type="molecule type" value="Genomic_DNA"/>
</dbReference>
<dbReference type="Pfam" id="PF00990">
    <property type="entry name" value="GGDEF"/>
    <property type="match status" value="1"/>
</dbReference>
<dbReference type="FunFam" id="3.30.70.270:FF:000001">
    <property type="entry name" value="Diguanylate cyclase domain protein"/>
    <property type="match status" value="1"/>
</dbReference>
<dbReference type="SMART" id="SM00267">
    <property type="entry name" value="GGDEF"/>
    <property type="match status" value="1"/>
</dbReference>
<name>A0A7Z6ZV97_9GAMM</name>
<dbReference type="Pfam" id="PF00672">
    <property type="entry name" value="HAMP"/>
    <property type="match status" value="1"/>
</dbReference>
<dbReference type="Pfam" id="PF05227">
    <property type="entry name" value="CHASE3"/>
    <property type="match status" value="1"/>
</dbReference>
<dbReference type="SMART" id="SM00065">
    <property type="entry name" value="GAF"/>
    <property type="match status" value="1"/>
</dbReference>